<dbReference type="STRING" id="6313.A0A0K0D820"/>
<keyword evidence="1" id="KW-1185">Reference proteome</keyword>
<organism evidence="1 2">
    <name type="scientific">Angiostrongylus cantonensis</name>
    <name type="common">Rat lungworm</name>
    <dbReference type="NCBI Taxonomy" id="6313"/>
    <lineage>
        <taxon>Eukaryota</taxon>
        <taxon>Metazoa</taxon>
        <taxon>Ecdysozoa</taxon>
        <taxon>Nematoda</taxon>
        <taxon>Chromadorea</taxon>
        <taxon>Rhabditida</taxon>
        <taxon>Rhabditina</taxon>
        <taxon>Rhabditomorpha</taxon>
        <taxon>Strongyloidea</taxon>
        <taxon>Metastrongylidae</taxon>
        <taxon>Angiostrongylus</taxon>
    </lineage>
</organism>
<protein>
    <submittedName>
        <fullName evidence="2">Dynein regulatory complex protein 10</fullName>
    </submittedName>
</protein>
<proteinExistence type="predicted"/>
<dbReference type="AlphaFoldDB" id="A0A0K0D820"/>
<dbReference type="Proteomes" id="UP000035642">
    <property type="component" value="Unassembled WGS sequence"/>
</dbReference>
<accession>A0A0K0D820</accession>
<sequence length="175" mass="20990">MLIRKRRLAKGDTLSEMESEPESIFIRHRRRRLLKRKERRMRHERIASRVHMQDSGTANLAAMPCGWPFVLQFIRVLFPNSPSNLSNFIELERERRQWEVRLITEKNQLEKNFAEEKMKLMNRLQEDFDAELQRISSIVNRSDDGSAAEHYKQQIKTLEFSLESQKKSYEKRLAE</sequence>
<reference evidence="2" key="2">
    <citation type="submission" date="2017-02" db="UniProtKB">
        <authorList>
            <consortium name="WormBaseParasite"/>
        </authorList>
    </citation>
    <scope>IDENTIFICATION</scope>
</reference>
<dbReference type="WBParaSite" id="ACAC_0000621501-mRNA-1">
    <property type="protein sequence ID" value="ACAC_0000621501-mRNA-1"/>
    <property type="gene ID" value="ACAC_0000621501"/>
</dbReference>
<name>A0A0K0D820_ANGCA</name>
<evidence type="ECO:0000313" key="2">
    <source>
        <dbReference type="WBParaSite" id="ACAC_0000621501-mRNA-1"/>
    </source>
</evidence>
<reference evidence="1" key="1">
    <citation type="submission" date="2012-09" db="EMBL/GenBank/DDBJ databases">
        <authorList>
            <person name="Martin A.A."/>
        </authorList>
    </citation>
    <scope>NUCLEOTIDE SEQUENCE</scope>
</reference>
<evidence type="ECO:0000313" key="1">
    <source>
        <dbReference type="Proteomes" id="UP000035642"/>
    </source>
</evidence>